<dbReference type="InterPro" id="IPR058163">
    <property type="entry name" value="LysR-type_TF_proteobact-type"/>
</dbReference>
<proteinExistence type="inferred from homology"/>
<dbReference type="STRING" id="392500.Swoo_0840"/>
<dbReference type="GO" id="GO:0006351">
    <property type="term" value="P:DNA-templated transcription"/>
    <property type="evidence" value="ECO:0007669"/>
    <property type="project" value="TreeGrafter"/>
</dbReference>
<dbReference type="SUPFAM" id="SSF53850">
    <property type="entry name" value="Periplasmic binding protein-like II"/>
    <property type="match status" value="1"/>
</dbReference>
<keyword evidence="2" id="KW-0805">Transcription regulation</keyword>
<dbReference type="EMBL" id="CP000961">
    <property type="protein sequence ID" value="ACA85135.1"/>
    <property type="molecule type" value="Genomic_DNA"/>
</dbReference>
<dbReference type="SUPFAM" id="SSF46785">
    <property type="entry name" value="Winged helix' DNA-binding domain"/>
    <property type="match status" value="1"/>
</dbReference>
<evidence type="ECO:0000259" key="5">
    <source>
        <dbReference type="PROSITE" id="PS50931"/>
    </source>
</evidence>
<dbReference type="PROSITE" id="PS50931">
    <property type="entry name" value="HTH_LYSR"/>
    <property type="match status" value="1"/>
</dbReference>
<dbReference type="InterPro" id="IPR005119">
    <property type="entry name" value="LysR_subst-bd"/>
</dbReference>
<organism evidence="6 7">
    <name type="scientific">Shewanella woodyi (strain ATCC 51908 / MS32)</name>
    <dbReference type="NCBI Taxonomy" id="392500"/>
    <lineage>
        <taxon>Bacteria</taxon>
        <taxon>Pseudomonadati</taxon>
        <taxon>Pseudomonadota</taxon>
        <taxon>Gammaproteobacteria</taxon>
        <taxon>Alteromonadales</taxon>
        <taxon>Shewanellaceae</taxon>
        <taxon>Shewanella</taxon>
    </lineage>
</organism>
<dbReference type="PANTHER" id="PTHR30537">
    <property type="entry name" value="HTH-TYPE TRANSCRIPTIONAL REGULATOR"/>
    <property type="match status" value="1"/>
</dbReference>
<evidence type="ECO:0000256" key="1">
    <source>
        <dbReference type="ARBA" id="ARBA00009437"/>
    </source>
</evidence>
<comment type="similarity">
    <text evidence="1">Belongs to the LysR transcriptional regulatory family.</text>
</comment>
<protein>
    <submittedName>
        <fullName evidence="6">Transcriptional regulator, LysR family</fullName>
    </submittedName>
</protein>
<dbReference type="KEGG" id="swd:Swoo_0840"/>
<dbReference type="Gene3D" id="3.40.190.290">
    <property type="match status" value="1"/>
</dbReference>
<dbReference type="InterPro" id="IPR000847">
    <property type="entry name" value="LysR_HTH_N"/>
</dbReference>
<reference evidence="6 7" key="1">
    <citation type="submission" date="2008-02" db="EMBL/GenBank/DDBJ databases">
        <title>Complete sequence of Shewanella woodyi ATCC 51908.</title>
        <authorList>
            <consortium name="US DOE Joint Genome Institute"/>
            <person name="Copeland A."/>
            <person name="Lucas S."/>
            <person name="Lapidus A."/>
            <person name="Glavina del Rio T."/>
            <person name="Dalin E."/>
            <person name="Tice H."/>
            <person name="Bruce D."/>
            <person name="Goodwin L."/>
            <person name="Pitluck S."/>
            <person name="Sims D."/>
            <person name="Brettin T."/>
            <person name="Detter J.C."/>
            <person name="Han C."/>
            <person name="Kuske C.R."/>
            <person name="Schmutz J."/>
            <person name="Larimer F."/>
            <person name="Land M."/>
            <person name="Hauser L."/>
            <person name="Kyrpides N."/>
            <person name="Lykidis A."/>
            <person name="Zhao J.-S."/>
            <person name="Richardson P."/>
        </authorList>
    </citation>
    <scope>NUCLEOTIDE SEQUENCE [LARGE SCALE GENOMIC DNA]</scope>
    <source>
        <strain evidence="7">ATCC 51908 / MS32</strain>
    </source>
</reference>
<dbReference type="InterPro" id="IPR036390">
    <property type="entry name" value="WH_DNA-bd_sf"/>
</dbReference>
<keyword evidence="4" id="KW-0804">Transcription</keyword>
<dbReference type="AlphaFoldDB" id="B1KEY4"/>
<evidence type="ECO:0000256" key="3">
    <source>
        <dbReference type="ARBA" id="ARBA00023125"/>
    </source>
</evidence>
<dbReference type="HOGENOM" id="CLU_039613_2_1_6"/>
<dbReference type="InterPro" id="IPR036388">
    <property type="entry name" value="WH-like_DNA-bd_sf"/>
</dbReference>
<dbReference type="RefSeq" id="WP_012323482.1">
    <property type="nucleotide sequence ID" value="NC_010506.1"/>
</dbReference>
<name>B1KEY4_SHEWM</name>
<dbReference type="GO" id="GO:0003700">
    <property type="term" value="F:DNA-binding transcription factor activity"/>
    <property type="evidence" value="ECO:0007669"/>
    <property type="project" value="InterPro"/>
</dbReference>
<keyword evidence="7" id="KW-1185">Reference proteome</keyword>
<gene>
    <name evidence="6" type="ordered locus">Swoo_0840</name>
</gene>
<dbReference type="Gene3D" id="1.10.10.10">
    <property type="entry name" value="Winged helix-like DNA-binding domain superfamily/Winged helix DNA-binding domain"/>
    <property type="match status" value="1"/>
</dbReference>
<dbReference type="Pfam" id="PF03466">
    <property type="entry name" value="LysR_substrate"/>
    <property type="match status" value="1"/>
</dbReference>
<evidence type="ECO:0000256" key="2">
    <source>
        <dbReference type="ARBA" id="ARBA00023015"/>
    </source>
</evidence>
<feature type="domain" description="HTH lysR-type" evidence="5">
    <location>
        <begin position="1"/>
        <end position="59"/>
    </location>
</feature>
<evidence type="ECO:0000313" key="6">
    <source>
        <dbReference type="EMBL" id="ACA85135.1"/>
    </source>
</evidence>
<dbReference type="eggNOG" id="COG0583">
    <property type="taxonomic scope" value="Bacteria"/>
</dbReference>
<evidence type="ECO:0000256" key="4">
    <source>
        <dbReference type="ARBA" id="ARBA00023163"/>
    </source>
</evidence>
<dbReference type="GO" id="GO:0043565">
    <property type="term" value="F:sequence-specific DNA binding"/>
    <property type="evidence" value="ECO:0007669"/>
    <property type="project" value="TreeGrafter"/>
</dbReference>
<dbReference type="Pfam" id="PF00126">
    <property type="entry name" value="HTH_1"/>
    <property type="match status" value="1"/>
</dbReference>
<dbReference type="PANTHER" id="PTHR30537:SF3">
    <property type="entry name" value="TRANSCRIPTIONAL REGULATORY PROTEIN"/>
    <property type="match status" value="1"/>
</dbReference>
<evidence type="ECO:0000313" key="7">
    <source>
        <dbReference type="Proteomes" id="UP000002168"/>
    </source>
</evidence>
<keyword evidence="3" id="KW-0238">DNA-binding</keyword>
<accession>B1KEY4</accession>
<sequence>MKDWDNYRLILALHRSGTLRGAAERLNVNHSTISRRLVLMNKDAGGELFEKTTLGYRSTPLGDELISAALQIEEITISSERQKRASAEDMSGEINLSVPPPIFQYLLLDDFKRFQQLYPKIRLNINASFELLSLDNSDADIVIRGTDNPPQHLVGRCIGTIRLGYYAQKNYLTNTLENERRWIGRDAQEESPEWIKDSPFPTLKIGIRSDDIMTRHLMAVAGYGLTRGACFMAEQEQELVRLSEQYTDYSALWVLTHPDLKETPRIRVLAKFLIDCLLEKKGMIEGNV</sequence>
<dbReference type="Proteomes" id="UP000002168">
    <property type="component" value="Chromosome"/>
</dbReference>